<dbReference type="AlphaFoldDB" id="A0A167C1J6"/>
<keyword evidence="5" id="KW-1185">Reference proteome</keyword>
<feature type="region of interest" description="Disordered" evidence="1">
    <location>
        <begin position="148"/>
        <end position="175"/>
    </location>
</feature>
<evidence type="ECO:0000313" key="4">
    <source>
        <dbReference type="EMBL" id="OAB72670.1"/>
    </source>
</evidence>
<evidence type="ECO:0000313" key="5">
    <source>
        <dbReference type="Proteomes" id="UP000077134"/>
    </source>
</evidence>
<evidence type="ECO:0000256" key="1">
    <source>
        <dbReference type="SAM" id="MobiDB-lite"/>
    </source>
</evidence>
<dbReference type="KEGG" id="pcx:LPB68_05665"/>
<evidence type="ECO:0000256" key="2">
    <source>
        <dbReference type="SAM" id="Phobius"/>
    </source>
</evidence>
<organism evidence="4 5">
    <name type="scientific">Paenibacillus crassostreae</name>
    <dbReference type="NCBI Taxonomy" id="1763538"/>
    <lineage>
        <taxon>Bacteria</taxon>
        <taxon>Bacillati</taxon>
        <taxon>Bacillota</taxon>
        <taxon>Bacilli</taxon>
        <taxon>Bacillales</taxon>
        <taxon>Paenibacillaceae</taxon>
        <taxon>Paenibacillus</taxon>
    </lineage>
</organism>
<dbReference type="InterPro" id="IPR027383">
    <property type="entry name" value="Znf_put"/>
</dbReference>
<keyword evidence="2" id="KW-0472">Membrane</keyword>
<proteinExistence type="predicted"/>
<gene>
    <name evidence="4" type="ORF">PNBC_14585</name>
</gene>
<feature type="transmembrane region" description="Helical" evidence="2">
    <location>
        <begin position="112"/>
        <end position="130"/>
    </location>
</feature>
<dbReference type="STRING" id="1763538.LPB68_05665"/>
<dbReference type="RefSeq" id="WP_068659373.1">
    <property type="nucleotide sequence ID" value="NZ_CP017770.1"/>
</dbReference>
<sequence>MSCSDMVESMHRYLDNDLSVDEEAKMLGHIANCQRCADDFRILKALSHELEELPHVVPKYSLVDAIMPQLDAIDRARHEKSSSAEQQASEMIPVVPINIHKKRFFNTSISRTLIGTAAAVGIIGVAIFTYSPQQLSDAQIGYQEKVPANAESTVSSDDRSMKTAAENGTENMADDEIFSTGIVDEILTPTDDKGSLEQETYAMESTNPELDTDADKVQSSESSGNINEKESPDSLKQDTSQMRSDEANPSTDEVKEQPMQEMSKKTQPEQSDLLKNDADTVKKEEAPLAEDSIAPKMDTVPKNSRIMSDISEFGLQADTPTATASIPLTWDSPDGTMTAVLENHLDNQKLVIYRLPTETESEKTVIQSVDLAGTWIEGVWSTDSTVFTYQVELNGKVSIHSYPNADKSITTP</sequence>
<dbReference type="EMBL" id="LSFN01000032">
    <property type="protein sequence ID" value="OAB72670.1"/>
    <property type="molecule type" value="Genomic_DNA"/>
</dbReference>
<dbReference type="Pfam" id="PF13490">
    <property type="entry name" value="zf-HC2"/>
    <property type="match status" value="1"/>
</dbReference>
<protein>
    <recommendedName>
        <fullName evidence="3">Putative zinc-finger domain-containing protein</fullName>
    </recommendedName>
</protein>
<feature type="domain" description="Putative zinc-finger" evidence="3">
    <location>
        <begin position="3"/>
        <end position="37"/>
    </location>
</feature>
<dbReference type="OrthoDB" id="2381690at2"/>
<dbReference type="Proteomes" id="UP000077134">
    <property type="component" value="Unassembled WGS sequence"/>
</dbReference>
<evidence type="ECO:0000259" key="3">
    <source>
        <dbReference type="Pfam" id="PF13490"/>
    </source>
</evidence>
<reference evidence="4 5" key="1">
    <citation type="submission" date="2016-02" db="EMBL/GenBank/DDBJ databases">
        <title>Paenibacillus sp. LPB0068, isolated from Crassostrea gigas.</title>
        <authorList>
            <person name="Shin S.-K."/>
            <person name="Yi H."/>
        </authorList>
    </citation>
    <scope>NUCLEOTIDE SEQUENCE [LARGE SCALE GENOMIC DNA]</scope>
    <source>
        <strain evidence="4 5">LPB0068</strain>
    </source>
</reference>
<accession>A0A167C1J6</accession>
<name>A0A167C1J6_9BACL</name>
<feature type="region of interest" description="Disordered" evidence="1">
    <location>
        <begin position="204"/>
        <end position="277"/>
    </location>
</feature>
<comment type="caution">
    <text evidence="4">The sequence shown here is derived from an EMBL/GenBank/DDBJ whole genome shotgun (WGS) entry which is preliminary data.</text>
</comment>
<keyword evidence="2" id="KW-1133">Transmembrane helix</keyword>
<feature type="compositionally biased region" description="Basic and acidic residues" evidence="1">
    <location>
        <begin position="252"/>
        <end position="277"/>
    </location>
</feature>
<feature type="compositionally biased region" description="Basic and acidic residues" evidence="1">
    <location>
        <begin position="227"/>
        <end position="236"/>
    </location>
</feature>
<keyword evidence="2" id="KW-0812">Transmembrane</keyword>
<feature type="compositionally biased region" description="Polar residues" evidence="1">
    <location>
        <begin position="237"/>
        <end position="251"/>
    </location>
</feature>